<comment type="caution">
    <text evidence="2">The sequence shown here is derived from an EMBL/GenBank/DDBJ whole genome shotgun (WGS) entry which is preliminary data.</text>
</comment>
<sequence length="202" mass="21962">MTCRRSVSFFSRREVALVDALTPSTAAQAGLSRSALYRGARAGRLDRIARGIYLPAEASAADWDLLEAATRRPDATICLISALAHYDLTDAIPVALDVAIPRGSRTPASTGAIAWHQFDRATFEMGREEITIPGSDQTIGIYSPERSIADAFRLRGGVGYELARDALREWLRRGGKPARLIEIASRLPRAKSPILQALDMVG</sequence>
<evidence type="ECO:0000313" key="3">
    <source>
        <dbReference type="Proteomes" id="UP000192566"/>
    </source>
</evidence>
<accession>A0A1X0DJC2</accession>
<dbReference type="InterPro" id="IPR025159">
    <property type="entry name" value="AbiEi_N"/>
</dbReference>
<evidence type="ECO:0000313" key="2">
    <source>
        <dbReference type="EMBL" id="ORA72491.1"/>
    </source>
</evidence>
<dbReference type="Proteomes" id="UP000192566">
    <property type="component" value="Unassembled WGS sequence"/>
</dbReference>
<dbReference type="EMBL" id="MVHR01000020">
    <property type="protein sequence ID" value="ORA72491.1"/>
    <property type="molecule type" value="Genomic_DNA"/>
</dbReference>
<proteinExistence type="predicted"/>
<feature type="domain" description="AbiEi antitoxin N-terminal" evidence="1">
    <location>
        <begin position="6"/>
        <end position="55"/>
    </location>
</feature>
<gene>
    <name evidence="2" type="ORF">BST25_14745</name>
</gene>
<organism evidence="2 3">
    <name type="scientific">Mycobacterium heidelbergense</name>
    <dbReference type="NCBI Taxonomy" id="53376"/>
    <lineage>
        <taxon>Bacteria</taxon>
        <taxon>Bacillati</taxon>
        <taxon>Actinomycetota</taxon>
        <taxon>Actinomycetes</taxon>
        <taxon>Mycobacteriales</taxon>
        <taxon>Mycobacteriaceae</taxon>
        <taxon>Mycobacterium</taxon>
        <taxon>Mycobacterium simiae complex</taxon>
    </lineage>
</organism>
<dbReference type="Pfam" id="PF13338">
    <property type="entry name" value="AbiEi_4"/>
    <property type="match status" value="1"/>
</dbReference>
<reference evidence="2 3" key="1">
    <citation type="submission" date="2017-02" db="EMBL/GenBank/DDBJ databases">
        <title>The new phylogeny of genus Mycobacterium.</title>
        <authorList>
            <person name="Tortoli E."/>
            <person name="Trovato A."/>
            <person name="Cirillo D.M."/>
        </authorList>
    </citation>
    <scope>NUCLEOTIDE SEQUENCE [LARGE SCALE GENOMIC DNA]</scope>
    <source>
        <strain evidence="2 3">DSM 44471</strain>
    </source>
</reference>
<protein>
    <recommendedName>
        <fullName evidence="1">AbiEi antitoxin N-terminal domain-containing protein</fullName>
    </recommendedName>
</protein>
<dbReference type="STRING" id="53376.BST25_14745"/>
<evidence type="ECO:0000259" key="1">
    <source>
        <dbReference type="Pfam" id="PF13338"/>
    </source>
</evidence>
<dbReference type="AlphaFoldDB" id="A0A1X0DJC2"/>
<keyword evidence="3" id="KW-1185">Reference proteome</keyword>
<name>A0A1X0DJC2_MYCHE</name>
<dbReference type="OrthoDB" id="9789781at2"/>